<dbReference type="Proteomes" id="UP001148125">
    <property type="component" value="Unassembled WGS sequence"/>
</dbReference>
<proteinExistence type="predicted"/>
<reference evidence="2" key="1">
    <citation type="submission" date="2024-05" db="EMBL/GenBank/DDBJ databases">
        <title>Alkalihalobacillus sp. strain MEB203 novel alkaliphilic bacterium from Lonar Lake, India.</title>
        <authorList>
            <person name="Joshi A."/>
            <person name="Thite S."/>
            <person name="Mengade P."/>
        </authorList>
    </citation>
    <scope>NUCLEOTIDE SEQUENCE</scope>
    <source>
        <strain evidence="2">MEB 203</strain>
    </source>
</reference>
<evidence type="ECO:0000256" key="1">
    <source>
        <dbReference type="SAM" id="Coils"/>
    </source>
</evidence>
<name>A0ABT5VC23_9BACI</name>
<gene>
    <name evidence="2" type="ORF">N7Z68_06275</name>
</gene>
<evidence type="ECO:0008006" key="4">
    <source>
        <dbReference type="Google" id="ProtNLM"/>
    </source>
</evidence>
<organism evidence="2 3">
    <name type="scientific">Alkalihalobacterium chitinilyticum</name>
    <dbReference type="NCBI Taxonomy" id="2980103"/>
    <lineage>
        <taxon>Bacteria</taxon>
        <taxon>Bacillati</taxon>
        <taxon>Bacillota</taxon>
        <taxon>Bacilli</taxon>
        <taxon>Bacillales</taxon>
        <taxon>Bacillaceae</taxon>
        <taxon>Alkalihalobacterium</taxon>
    </lineage>
</organism>
<feature type="coiled-coil region" evidence="1">
    <location>
        <begin position="166"/>
        <end position="193"/>
    </location>
</feature>
<evidence type="ECO:0000313" key="2">
    <source>
        <dbReference type="EMBL" id="MDE5412985.1"/>
    </source>
</evidence>
<protein>
    <recommendedName>
        <fullName evidence="4">Flagellar hook-length control protein FliK</fullName>
    </recommendedName>
</protein>
<dbReference type="RefSeq" id="WP_275117611.1">
    <property type="nucleotide sequence ID" value="NZ_JAOTPO010000003.1"/>
</dbReference>
<evidence type="ECO:0000313" key="3">
    <source>
        <dbReference type="Proteomes" id="UP001148125"/>
    </source>
</evidence>
<keyword evidence="1" id="KW-0175">Coiled coil</keyword>
<keyword evidence="3" id="KW-1185">Reference proteome</keyword>
<dbReference type="EMBL" id="JAOTPO010000003">
    <property type="protein sequence ID" value="MDE5412985.1"/>
    <property type="molecule type" value="Genomic_DNA"/>
</dbReference>
<sequence>MFSKIQEATQKTPIRKTQTLHLSQGQLFQGRILKFFPNHLASLQLGNRTVTAKLEVPLTAGQKYWLEVVRAGGVPQLKILDDNAVRRDGQQTQAQVLQQLNIPVNKVNDLLIRHLATEQIPFTKEVFEKAAHLLQQTGLTNKEGLQILSTLLHRNLPLTLESFNAMQAVERTQGTLLQQIAELQTQLQTLQKEHPSLRSYTNGIDAVLKETQISEGKHPVLQLLHAASSQAMSKDLREGAVQLLQRTGLMGGNVSADQLFENFKAQLIDPSNRQTVSQLWPFLLQSAAGGIPLDSLDGKTLFQLLFSRLNQPHTKAEQQQQFQLLLQLFSNNTNAQTITNNLFNLQNTFGQLSAQERESLSHLWSQAVQNEQQGERSSIANQLLRIVSGLGYSQERELLQFFQGQNSSNDIKQGERLKSLLLQLNQLQLPKTMKDKVDSVINRITGQQLLAQEQNGPIQQTALQVPLQLGDWQTELTVQWEGKRKADGKIDPDHCRILFYLHLAQLKETVVDVQIQKKIVSVQVFNEHERPVLLLNVLQPLLKKQLSTMEYTLSSVNWIQFTEQQYKKGTSAHKAYTQRNGYEGVDVRV</sequence>
<comment type="caution">
    <text evidence="2">The sequence shown here is derived from an EMBL/GenBank/DDBJ whole genome shotgun (WGS) entry which is preliminary data.</text>
</comment>
<accession>A0ABT5VC23</accession>